<proteinExistence type="predicted"/>
<evidence type="ECO:0000313" key="2">
    <source>
        <dbReference type="EMBL" id="GAB1313180.1"/>
    </source>
</evidence>
<dbReference type="GeneID" id="98174134"/>
<comment type="caution">
    <text evidence="2">The sequence shown here is derived from an EMBL/GenBank/DDBJ whole genome shotgun (WGS) entry which is preliminary data.</text>
</comment>
<reference evidence="2 3" key="1">
    <citation type="submission" date="2024-09" db="EMBL/GenBank/DDBJ databases">
        <title>Itraconazole resistance in Madurella fahalii resulting from another homologue of gene encoding cytochrome P450 14-alpha sterol demethylase (CYP51).</title>
        <authorList>
            <person name="Yoshioka I."/>
            <person name="Fahal A.H."/>
            <person name="Kaneko S."/>
            <person name="Yaguchi T."/>
        </authorList>
    </citation>
    <scope>NUCLEOTIDE SEQUENCE [LARGE SCALE GENOMIC DNA]</scope>
    <source>
        <strain evidence="2 3">IFM 68171</strain>
    </source>
</reference>
<dbReference type="RefSeq" id="XP_070914912.1">
    <property type="nucleotide sequence ID" value="XM_071058811.1"/>
</dbReference>
<dbReference type="EMBL" id="BAAFSV010000002">
    <property type="protein sequence ID" value="GAB1313180.1"/>
    <property type="molecule type" value="Genomic_DNA"/>
</dbReference>
<feature type="region of interest" description="Disordered" evidence="1">
    <location>
        <begin position="281"/>
        <end position="319"/>
    </location>
</feature>
<protein>
    <submittedName>
        <fullName evidence="2">Uncharacterized protein</fullName>
    </submittedName>
</protein>
<feature type="region of interest" description="Disordered" evidence="1">
    <location>
        <begin position="374"/>
        <end position="411"/>
    </location>
</feature>
<keyword evidence="3" id="KW-1185">Reference proteome</keyword>
<feature type="compositionally biased region" description="Low complexity" evidence="1">
    <location>
        <begin position="288"/>
        <end position="303"/>
    </location>
</feature>
<gene>
    <name evidence="2" type="ORF">MFIFM68171_03390</name>
</gene>
<sequence length="573" mass="62803">MDKSPVTASRAESWATCVSYQDEFYDVLEAEAHEGEPLPRARNNVWVSNQEKVRINFRRLHAGAEKAGLAKSPFFPKTAAEYAGLKADILEAEAAKLKAKIVAKEAALEDRRQGGQWKTIQVIGSSGKVETKTIPVYHSAHAPTAAPKVPDTLPRAAVDIGEKNFAVENSEARTAAEHSTADTVDFLLQLHDSQSPALDYAFAMHAMGGAATPADFNGSPMRQTLKHAGIPADGSWGRKAGLAFFDPRYRGLTVSPHPHPHNPRLALLREIAARAMTRKNRLHKAGSNTTTTNNPNPNLSVPGPVVPPPPRINPVPPAAEDGLSTVLALPNPFNLAAPADCEWPRPAEFHTEGDDRVKRWEVYPASAAAAAAASSSSSSSFRSAGSAPSQQHQHQRQHHSPEQPKKPSPYTELDLHMMDMGLDPVSEKGKAAFEAVMAGHEDAATQQQDSEAPRMITVGRFLPVPRLRDVADPRLELTAEEIAVLAEVEGGAAGQQQQQQITIPWRLRLMAGDRWDFHQERRLAERWAAANQQLQQRAWAGVGGGFDQREEEEIEEEEKRWRSMVKDLVEEEE</sequence>
<evidence type="ECO:0000313" key="3">
    <source>
        <dbReference type="Proteomes" id="UP001628179"/>
    </source>
</evidence>
<feature type="compositionally biased region" description="Pro residues" evidence="1">
    <location>
        <begin position="304"/>
        <end position="317"/>
    </location>
</feature>
<organism evidence="2 3">
    <name type="scientific">Madurella fahalii</name>
    <dbReference type="NCBI Taxonomy" id="1157608"/>
    <lineage>
        <taxon>Eukaryota</taxon>
        <taxon>Fungi</taxon>
        <taxon>Dikarya</taxon>
        <taxon>Ascomycota</taxon>
        <taxon>Pezizomycotina</taxon>
        <taxon>Sordariomycetes</taxon>
        <taxon>Sordariomycetidae</taxon>
        <taxon>Sordariales</taxon>
        <taxon>Sordariales incertae sedis</taxon>
        <taxon>Madurella</taxon>
    </lineage>
</organism>
<dbReference type="Proteomes" id="UP001628179">
    <property type="component" value="Unassembled WGS sequence"/>
</dbReference>
<name>A0ABQ0G640_9PEZI</name>
<accession>A0ABQ0G640</accession>
<feature type="compositionally biased region" description="Low complexity" evidence="1">
    <location>
        <begin position="374"/>
        <end position="392"/>
    </location>
</feature>
<evidence type="ECO:0000256" key="1">
    <source>
        <dbReference type="SAM" id="MobiDB-lite"/>
    </source>
</evidence>